<accession>A0A4Y2CBY7</accession>
<keyword evidence="2" id="KW-1185">Reference proteome</keyword>
<organism evidence="1 2">
    <name type="scientific">Araneus ventricosus</name>
    <name type="common">Orbweaver spider</name>
    <name type="synonym">Epeira ventricosa</name>
    <dbReference type="NCBI Taxonomy" id="182803"/>
    <lineage>
        <taxon>Eukaryota</taxon>
        <taxon>Metazoa</taxon>
        <taxon>Ecdysozoa</taxon>
        <taxon>Arthropoda</taxon>
        <taxon>Chelicerata</taxon>
        <taxon>Arachnida</taxon>
        <taxon>Araneae</taxon>
        <taxon>Araneomorphae</taxon>
        <taxon>Entelegynae</taxon>
        <taxon>Araneoidea</taxon>
        <taxon>Araneidae</taxon>
        <taxon>Araneus</taxon>
    </lineage>
</organism>
<protein>
    <submittedName>
        <fullName evidence="1">Uncharacterized protein</fullName>
    </submittedName>
</protein>
<reference evidence="1 2" key="1">
    <citation type="journal article" date="2019" name="Sci. Rep.">
        <title>Orb-weaving spider Araneus ventricosus genome elucidates the spidroin gene catalogue.</title>
        <authorList>
            <person name="Kono N."/>
            <person name="Nakamura H."/>
            <person name="Ohtoshi R."/>
            <person name="Moran D.A.P."/>
            <person name="Shinohara A."/>
            <person name="Yoshida Y."/>
            <person name="Fujiwara M."/>
            <person name="Mori M."/>
            <person name="Tomita M."/>
            <person name="Arakawa K."/>
        </authorList>
    </citation>
    <scope>NUCLEOTIDE SEQUENCE [LARGE SCALE GENOMIC DNA]</scope>
</reference>
<gene>
    <name evidence="1" type="ORF">AVEN_218319_1</name>
</gene>
<dbReference type="EMBL" id="BGPR01162558">
    <property type="protein sequence ID" value="GBM01318.1"/>
    <property type="molecule type" value="Genomic_DNA"/>
</dbReference>
<name>A0A4Y2CBY7_ARAVE</name>
<dbReference type="AlphaFoldDB" id="A0A4Y2CBY7"/>
<sequence length="145" mass="16770">MEILSTACLHIVSSMFNRKRMLLKEENLYCLATSDISKPVYEYESDVRGSSCKNAFIRDYIETFTSTFIGQNELQSFNYFNSVPSEEYGEATDDEMHFFYENDFAPEYRTKFPVLISLCFASNPVAKGIYRNTGFAYGQKVMIKL</sequence>
<proteinExistence type="predicted"/>
<comment type="caution">
    <text evidence="1">The sequence shown here is derived from an EMBL/GenBank/DDBJ whole genome shotgun (WGS) entry which is preliminary data.</text>
</comment>
<evidence type="ECO:0000313" key="1">
    <source>
        <dbReference type="EMBL" id="GBM01318.1"/>
    </source>
</evidence>
<dbReference type="Proteomes" id="UP000499080">
    <property type="component" value="Unassembled WGS sequence"/>
</dbReference>
<evidence type="ECO:0000313" key="2">
    <source>
        <dbReference type="Proteomes" id="UP000499080"/>
    </source>
</evidence>